<evidence type="ECO:0000313" key="2">
    <source>
        <dbReference type="Proteomes" id="UP000007801"/>
    </source>
</evidence>
<dbReference type="InParanoid" id="A0A0P8XVN9"/>
<reference evidence="1 2" key="1">
    <citation type="journal article" date="2007" name="Nature">
        <title>Evolution of genes and genomes on the Drosophila phylogeny.</title>
        <authorList>
            <consortium name="Drosophila 12 Genomes Consortium"/>
            <person name="Clark A.G."/>
            <person name="Eisen M.B."/>
            <person name="Smith D.R."/>
            <person name="Bergman C.M."/>
            <person name="Oliver B."/>
            <person name="Markow T.A."/>
            <person name="Kaufman T.C."/>
            <person name="Kellis M."/>
            <person name="Gelbart W."/>
            <person name="Iyer V.N."/>
            <person name="Pollard D.A."/>
            <person name="Sackton T.B."/>
            <person name="Larracuente A.M."/>
            <person name="Singh N.D."/>
            <person name="Abad J.P."/>
            <person name="Abt D.N."/>
            <person name="Adryan B."/>
            <person name="Aguade M."/>
            <person name="Akashi H."/>
            <person name="Anderson W.W."/>
            <person name="Aquadro C.F."/>
            <person name="Ardell D.H."/>
            <person name="Arguello R."/>
            <person name="Artieri C.G."/>
            <person name="Barbash D.A."/>
            <person name="Barker D."/>
            <person name="Barsanti P."/>
            <person name="Batterham P."/>
            <person name="Batzoglou S."/>
            <person name="Begun D."/>
            <person name="Bhutkar A."/>
            <person name="Blanco E."/>
            <person name="Bosak S.A."/>
            <person name="Bradley R.K."/>
            <person name="Brand A.D."/>
            <person name="Brent M.R."/>
            <person name="Brooks A.N."/>
            <person name="Brown R.H."/>
            <person name="Butlin R.K."/>
            <person name="Caggese C."/>
            <person name="Calvi B.R."/>
            <person name="Bernardo de Carvalho A."/>
            <person name="Caspi A."/>
            <person name="Castrezana S."/>
            <person name="Celniker S.E."/>
            <person name="Chang J.L."/>
            <person name="Chapple C."/>
            <person name="Chatterji S."/>
            <person name="Chinwalla A."/>
            <person name="Civetta A."/>
            <person name="Clifton S.W."/>
            <person name="Comeron J.M."/>
            <person name="Costello J.C."/>
            <person name="Coyne J.A."/>
            <person name="Daub J."/>
            <person name="David R.G."/>
            <person name="Delcher A.L."/>
            <person name="Delehaunty K."/>
            <person name="Do C.B."/>
            <person name="Ebling H."/>
            <person name="Edwards K."/>
            <person name="Eickbush T."/>
            <person name="Evans J.D."/>
            <person name="Filipski A."/>
            <person name="Findeiss S."/>
            <person name="Freyhult E."/>
            <person name="Fulton L."/>
            <person name="Fulton R."/>
            <person name="Garcia A.C."/>
            <person name="Gardiner A."/>
            <person name="Garfield D.A."/>
            <person name="Garvin B.E."/>
            <person name="Gibson G."/>
            <person name="Gilbert D."/>
            <person name="Gnerre S."/>
            <person name="Godfrey J."/>
            <person name="Good R."/>
            <person name="Gotea V."/>
            <person name="Gravely B."/>
            <person name="Greenberg A.J."/>
            <person name="Griffiths-Jones S."/>
            <person name="Gross S."/>
            <person name="Guigo R."/>
            <person name="Gustafson E.A."/>
            <person name="Haerty W."/>
            <person name="Hahn M.W."/>
            <person name="Halligan D.L."/>
            <person name="Halpern A.L."/>
            <person name="Halter G.M."/>
            <person name="Han M.V."/>
            <person name="Heger A."/>
            <person name="Hillier L."/>
            <person name="Hinrichs A.S."/>
            <person name="Holmes I."/>
            <person name="Hoskins R.A."/>
            <person name="Hubisz M.J."/>
            <person name="Hultmark D."/>
            <person name="Huntley M.A."/>
            <person name="Jaffe D.B."/>
            <person name="Jagadeeshan S."/>
            <person name="Jeck W.R."/>
            <person name="Johnson J."/>
            <person name="Jones C.D."/>
            <person name="Jordan W.C."/>
            <person name="Karpen G.H."/>
            <person name="Kataoka E."/>
            <person name="Keightley P.D."/>
            <person name="Kheradpour P."/>
            <person name="Kirkness E.F."/>
            <person name="Koerich L.B."/>
            <person name="Kristiansen K."/>
            <person name="Kudrna D."/>
            <person name="Kulathinal R.J."/>
            <person name="Kumar S."/>
            <person name="Kwok R."/>
            <person name="Lander E."/>
            <person name="Langley C.H."/>
            <person name="Lapoint R."/>
            <person name="Lazzaro B.P."/>
            <person name="Lee S.J."/>
            <person name="Levesque L."/>
            <person name="Li R."/>
            <person name="Lin C.F."/>
            <person name="Lin M.F."/>
            <person name="Lindblad-Toh K."/>
            <person name="Llopart A."/>
            <person name="Long M."/>
            <person name="Low L."/>
            <person name="Lozovsky E."/>
            <person name="Lu J."/>
            <person name="Luo M."/>
            <person name="Machado C.A."/>
            <person name="Makalowski W."/>
            <person name="Marzo M."/>
            <person name="Matsuda M."/>
            <person name="Matzkin L."/>
            <person name="McAllister B."/>
            <person name="McBride C.S."/>
            <person name="McKernan B."/>
            <person name="McKernan K."/>
            <person name="Mendez-Lago M."/>
            <person name="Minx P."/>
            <person name="Mollenhauer M.U."/>
            <person name="Montooth K."/>
            <person name="Mount S.M."/>
            <person name="Mu X."/>
            <person name="Myers E."/>
            <person name="Negre B."/>
            <person name="Newfeld S."/>
            <person name="Nielsen R."/>
            <person name="Noor M.A."/>
            <person name="O'Grady P."/>
            <person name="Pachter L."/>
            <person name="Papaceit M."/>
            <person name="Parisi M.J."/>
            <person name="Parisi M."/>
            <person name="Parts L."/>
            <person name="Pedersen J.S."/>
            <person name="Pesole G."/>
            <person name="Phillippy A.M."/>
            <person name="Ponting C.P."/>
            <person name="Pop M."/>
            <person name="Porcelli D."/>
            <person name="Powell J.R."/>
            <person name="Prohaska S."/>
            <person name="Pruitt K."/>
            <person name="Puig M."/>
            <person name="Quesneville H."/>
            <person name="Ram K.R."/>
            <person name="Rand D."/>
            <person name="Rasmussen M.D."/>
            <person name="Reed L.K."/>
            <person name="Reenan R."/>
            <person name="Reily A."/>
            <person name="Remington K.A."/>
            <person name="Rieger T.T."/>
            <person name="Ritchie M.G."/>
            <person name="Robin C."/>
            <person name="Rogers Y.H."/>
            <person name="Rohde C."/>
            <person name="Rozas J."/>
            <person name="Rubenfield M.J."/>
            <person name="Ruiz A."/>
            <person name="Russo S."/>
            <person name="Salzberg S.L."/>
            <person name="Sanchez-Gracia A."/>
            <person name="Saranga D.J."/>
            <person name="Sato H."/>
            <person name="Schaeffer S.W."/>
            <person name="Schatz M.C."/>
            <person name="Schlenke T."/>
            <person name="Schwartz R."/>
            <person name="Segarra C."/>
            <person name="Singh R.S."/>
            <person name="Sirot L."/>
            <person name="Sirota M."/>
            <person name="Sisneros N.B."/>
            <person name="Smith C.D."/>
            <person name="Smith T.F."/>
            <person name="Spieth J."/>
            <person name="Stage D.E."/>
            <person name="Stark A."/>
            <person name="Stephan W."/>
            <person name="Strausberg R.L."/>
            <person name="Strempel S."/>
            <person name="Sturgill D."/>
            <person name="Sutton G."/>
            <person name="Sutton G.G."/>
            <person name="Tao W."/>
            <person name="Teichmann S."/>
            <person name="Tobari Y.N."/>
            <person name="Tomimura Y."/>
            <person name="Tsolas J.M."/>
            <person name="Valente V.L."/>
            <person name="Venter E."/>
            <person name="Venter J.C."/>
            <person name="Vicario S."/>
            <person name="Vieira F.G."/>
            <person name="Vilella A.J."/>
            <person name="Villasante A."/>
            <person name="Walenz B."/>
            <person name="Wang J."/>
            <person name="Wasserman M."/>
            <person name="Watts T."/>
            <person name="Wilson D."/>
            <person name="Wilson R.K."/>
            <person name="Wing R.A."/>
            <person name="Wolfner M.F."/>
            <person name="Wong A."/>
            <person name="Wong G.K."/>
            <person name="Wu C.I."/>
            <person name="Wu G."/>
            <person name="Yamamoto D."/>
            <person name="Yang H.P."/>
            <person name="Yang S.P."/>
            <person name="Yorke J.A."/>
            <person name="Yoshida K."/>
            <person name="Zdobnov E."/>
            <person name="Zhang P."/>
            <person name="Zhang Y."/>
            <person name="Zimin A.V."/>
            <person name="Baldwin J."/>
            <person name="Abdouelleil A."/>
            <person name="Abdulkadir J."/>
            <person name="Abebe A."/>
            <person name="Abera B."/>
            <person name="Abreu J."/>
            <person name="Acer S.C."/>
            <person name="Aftuck L."/>
            <person name="Alexander A."/>
            <person name="An P."/>
            <person name="Anderson E."/>
            <person name="Anderson S."/>
            <person name="Arachi H."/>
            <person name="Azer M."/>
            <person name="Bachantsang P."/>
            <person name="Barry A."/>
            <person name="Bayul T."/>
            <person name="Berlin A."/>
            <person name="Bessette D."/>
            <person name="Bloom T."/>
            <person name="Blye J."/>
            <person name="Boguslavskiy L."/>
            <person name="Bonnet C."/>
            <person name="Boukhgalter B."/>
            <person name="Bourzgui I."/>
            <person name="Brown A."/>
            <person name="Cahill P."/>
            <person name="Channer S."/>
            <person name="Cheshatsang Y."/>
            <person name="Chuda L."/>
            <person name="Citroen M."/>
            <person name="Collymore A."/>
            <person name="Cooke P."/>
            <person name="Costello M."/>
            <person name="D'Aco K."/>
            <person name="Daza R."/>
            <person name="De Haan G."/>
            <person name="DeGray S."/>
            <person name="DeMaso C."/>
            <person name="Dhargay N."/>
            <person name="Dooley K."/>
            <person name="Dooley E."/>
            <person name="Doricent M."/>
            <person name="Dorje P."/>
            <person name="Dorjee K."/>
            <person name="Dupes A."/>
            <person name="Elong R."/>
            <person name="Falk J."/>
            <person name="Farina A."/>
            <person name="Faro S."/>
            <person name="Ferguson D."/>
            <person name="Fisher S."/>
            <person name="Foley C.D."/>
            <person name="Franke A."/>
            <person name="Friedrich D."/>
            <person name="Gadbois L."/>
            <person name="Gearin G."/>
            <person name="Gearin C.R."/>
            <person name="Giannoukos G."/>
            <person name="Goode T."/>
            <person name="Graham J."/>
            <person name="Grandbois E."/>
            <person name="Grewal S."/>
            <person name="Gyaltsen K."/>
            <person name="Hafez N."/>
            <person name="Hagos B."/>
            <person name="Hall J."/>
            <person name="Henson C."/>
            <person name="Hollinger A."/>
            <person name="Honan T."/>
            <person name="Huard M.D."/>
            <person name="Hughes L."/>
            <person name="Hurhula B."/>
            <person name="Husby M.E."/>
            <person name="Kamat A."/>
            <person name="Kanga B."/>
            <person name="Kashin S."/>
            <person name="Khazanovich D."/>
            <person name="Kisner P."/>
            <person name="Lance K."/>
            <person name="Lara M."/>
            <person name="Lee W."/>
            <person name="Lennon N."/>
            <person name="Letendre F."/>
            <person name="LeVine R."/>
            <person name="Lipovsky A."/>
            <person name="Liu X."/>
            <person name="Liu J."/>
            <person name="Liu S."/>
            <person name="Lokyitsang T."/>
            <person name="Lokyitsang Y."/>
            <person name="Lubonja R."/>
            <person name="Lui A."/>
            <person name="MacDonald P."/>
            <person name="Magnisalis V."/>
            <person name="Maru K."/>
            <person name="Matthews C."/>
            <person name="McCusker W."/>
            <person name="McDonough S."/>
            <person name="Mehta T."/>
            <person name="Meldrim J."/>
            <person name="Meneus L."/>
            <person name="Mihai O."/>
            <person name="Mihalev A."/>
            <person name="Mihova T."/>
            <person name="Mittelman R."/>
            <person name="Mlenga V."/>
            <person name="Montmayeur A."/>
            <person name="Mulrain L."/>
            <person name="Navidi A."/>
            <person name="Naylor J."/>
            <person name="Negash T."/>
            <person name="Nguyen T."/>
            <person name="Nguyen N."/>
            <person name="Nicol R."/>
            <person name="Norbu C."/>
            <person name="Norbu N."/>
            <person name="Novod N."/>
            <person name="O'Neill B."/>
            <person name="Osman S."/>
            <person name="Markiewicz E."/>
            <person name="Oyono O.L."/>
            <person name="Patti C."/>
            <person name="Phunkhang P."/>
            <person name="Pierre F."/>
            <person name="Priest M."/>
            <person name="Raghuraman S."/>
            <person name="Rege F."/>
            <person name="Reyes R."/>
            <person name="Rise C."/>
            <person name="Rogov P."/>
            <person name="Ross K."/>
            <person name="Ryan E."/>
            <person name="Settipalli S."/>
            <person name="Shea T."/>
            <person name="Sherpa N."/>
            <person name="Shi L."/>
            <person name="Shih D."/>
            <person name="Sparrow T."/>
            <person name="Spaulding J."/>
            <person name="Stalker J."/>
            <person name="Stange-Thomann N."/>
            <person name="Stavropoulos S."/>
            <person name="Stone C."/>
            <person name="Strader C."/>
            <person name="Tesfaye S."/>
            <person name="Thomson T."/>
            <person name="Thoulutsang Y."/>
            <person name="Thoulutsang D."/>
            <person name="Topham K."/>
            <person name="Topping I."/>
            <person name="Tsamla T."/>
            <person name="Vassiliev H."/>
            <person name="Vo A."/>
            <person name="Wangchuk T."/>
            <person name="Wangdi T."/>
            <person name="Weiand M."/>
            <person name="Wilkinson J."/>
            <person name="Wilson A."/>
            <person name="Yadav S."/>
            <person name="Young G."/>
            <person name="Yu Q."/>
            <person name="Zembek L."/>
            <person name="Zhong D."/>
            <person name="Zimmer A."/>
            <person name="Zwirko Z."/>
            <person name="Jaffe D.B."/>
            <person name="Alvarez P."/>
            <person name="Brockman W."/>
            <person name="Butler J."/>
            <person name="Chin C."/>
            <person name="Gnerre S."/>
            <person name="Grabherr M."/>
            <person name="Kleber M."/>
            <person name="Mauceli E."/>
            <person name="MacCallum I."/>
        </authorList>
    </citation>
    <scope>NUCLEOTIDE SEQUENCE [LARGE SCALE GENOMIC DNA]</scope>
    <source>
        <strain evidence="2">Tucson 14024-0371.13</strain>
    </source>
</reference>
<gene>
    <name evidence="1" type="primary">Dana\GF26556</name>
    <name evidence="1" type="ORF">GF26556</name>
</gene>
<sequence>MPRKYRTLNTEYRIRNTTTTRFKELHCVLHMVGGVCVRLHGENFGQKDLQKVRPKCIASCPLALFPFPSCWEWITTAGHGRSIMPRIIPTDPIRSLTFDVKNLGGNRTDLMWQ</sequence>
<protein>
    <submittedName>
        <fullName evidence="1">Uncharacterized protein</fullName>
    </submittedName>
</protein>
<organism evidence="1 2">
    <name type="scientific">Drosophila ananassae</name>
    <name type="common">Fruit fly</name>
    <dbReference type="NCBI Taxonomy" id="7217"/>
    <lineage>
        <taxon>Eukaryota</taxon>
        <taxon>Metazoa</taxon>
        <taxon>Ecdysozoa</taxon>
        <taxon>Arthropoda</taxon>
        <taxon>Hexapoda</taxon>
        <taxon>Insecta</taxon>
        <taxon>Pterygota</taxon>
        <taxon>Neoptera</taxon>
        <taxon>Endopterygota</taxon>
        <taxon>Diptera</taxon>
        <taxon>Brachycera</taxon>
        <taxon>Muscomorpha</taxon>
        <taxon>Ephydroidea</taxon>
        <taxon>Drosophilidae</taxon>
        <taxon>Drosophila</taxon>
        <taxon>Sophophora</taxon>
    </lineage>
</organism>
<proteinExistence type="predicted"/>
<dbReference type="AlphaFoldDB" id="A0A0P8XVN9"/>
<accession>A0A0P8XVN9</accession>
<name>A0A0P8XVN9_DROAN</name>
<dbReference type="EMBL" id="CH902618">
    <property type="protein sequence ID" value="KPU78767.1"/>
    <property type="molecule type" value="Genomic_DNA"/>
</dbReference>
<evidence type="ECO:0000313" key="1">
    <source>
        <dbReference type="EMBL" id="KPU78767.1"/>
    </source>
</evidence>
<keyword evidence="2" id="KW-1185">Reference proteome</keyword>
<dbReference type="Proteomes" id="UP000007801">
    <property type="component" value="Unassembled WGS sequence"/>
</dbReference>